<name>A0A2N0NS16_9GLOM</name>
<dbReference type="InterPro" id="IPR045379">
    <property type="entry name" value="Crinkler_N"/>
</dbReference>
<comment type="subcellular location">
    <subcellularLocation>
        <location evidence="1">Host cell</location>
    </subcellularLocation>
    <subcellularLocation>
        <location evidence="2">Secreted</location>
    </subcellularLocation>
</comment>
<evidence type="ECO:0000313" key="5">
    <source>
        <dbReference type="EMBL" id="PKB96048.1"/>
    </source>
</evidence>
<accession>A0A2N0NS16</accession>
<dbReference type="VEuPathDB" id="FungiDB:RhiirFUN_005556"/>
<sequence>MANTLTLNCLVIPSAEPESITRHSITTLKISTNETVDQLRPMIKERWPSLFENILPTNFILRKIDSGVVITISDQISQYNNRQGQRGEEMFPYQLISRHFPQQPPNDKIHIIVEI</sequence>
<evidence type="ECO:0000256" key="2">
    <source>
        <dbReference type="ARBA" id="ARBA00004613"/>
    </source>
</evidence>
<keyword evidence="3" id="KW-0964">Secreted</keyword>
<evidence type="ECO:0000313" key="7">
    <source>
        <dbReference type="Proteomes" id="UP000232722"/>
    </source>
</evidence>
<reference evidence="6 7" key="2">
    <citation type="submission" date="2017-09" db="EMBL/GenBank/DDBJ databases">
        <title>Extensive intraspecific genome diversity in a model arbuscular mycorrhizal fungus.</title>
        <authorList>
            <person name="Chen E.C."/>
            <person name="Morin E."/>
            <person name="Beaudet D."/>
            <person name="Noel J."/>
            <person name="Ndikumana S."/>
            <person name="Charron P."/>
            <person name="St-Onge C."/>
            <person name="Giorgi J."/>
            <person name="Grigoriev I.V."/>
            <person name="Roux C."/>
            <person name="Martin F.M."/>
            <person name="Corradi N."/>
        </authorList>
    </citation>
    <scope>NUCLEOTIDE SEQUENCE [LARGE SCALE GENOMIC DNA]</scope>
    <source>
        <strain evidence="6 7">A5</strain>
    </source>
</reference>
<dbReference type="GO" id="GO:0043657">
    <property type="term" value="C:host cell"/>
    <property type="evidence" value="ECO:0007669"/>
    <property type="project" value="UniProtKB-SubCell"/>
</dbReference>
<comment type="caution">
    <text evidence="6">The sequence shown here is derived from an EMBL/GenBank/DDBJ whole genome shotgun (WGS) entry which is preliminary data.</text>
</comment>
<protein>
    <recommendedName>
        <fullName evidence="4">Crinkler effector protein N-terminal domain-containing protein</fullName>
    </recommendedName>
</protein>
<dbReference type="VEuPathDB" id="FungiDB:RhiirA1_430281"/>
<reference evidence="6 7" key="1">
    <citation type="submission" date="2016-04" db="EMBL/GenBank/DDBJ databases">
        <title>Genome analyses suggest a sexual origin of heterokaryosis in a supposedly ancient asexual fungus.</title>
        <authorList>
            <person name="Ropars J."/>
            <person name="Sedzielewska K."/>
            <person name="Noel J."/>
            <person name="Charron P."/>
            <person name="Farinelli L."/>
            <person name="Marton T."/>
            <person name="Kruger M."/>
            <person name="Pelin A."/>
            <person name="Brachmann A."/>
            <person name="Corradi N."/>
        </authorList>
    </citation>
    <scope>NUCLEOTIDE SEQUENCE [LARGE SCALE GENOMIC DNA]</scope>
    <source>
        <strain evidence="6 7">A5</strain>
    </source>
</reference>
<proteinExistence type="predicted"/>
<dbReference type="Pfam" id="PF20147">
    <property type="entry name" value="Crinkler"/>
    <property type="match status" value="1"/>
</dbReference>
<evidence type="ECO:0000256" key="1">
    <source>
        <dbReference type="ARBA" id="ARBA00004340"/>
    </source>
</evidence>
<evidence type="ECO:0000259" key="4">
    <source>
        <dbReference type="Pfam" id="PF20147"/>
    </source>
</evidence>
<dbReference type="AlphaFoldDB" id="A0A2N0NS16"/>
<dbReference type="EMBL" id="LLXJ01003264">
    <property type="protein sequence ID" value="PKB97345.1"/>
    <property type="molecule type" value="Genomic_DNA"/>
</dbReference>
<gene>
    <name evidence="6" type="ORF">RhiirA5_367472</name>
    <name evidence="5" type="ORF">RhiirA5_367873</name>
</gene>
<evidence type="ECO:0000313" key="6">
    <source>
        <dbReference type="EMBL" id="PKB97345.1"/>
    </source>
</evidence>
<feature type="domain" description="Crinkler effector protein N-terminal" evidence="4">
    <location>
        <begin position="5"/>
        <end position="114"/>
    </location>
</feature>
<dbReference type="VEuPathDB" id="FungiDB:FUN_009146"/>
<organism evidence="6 7">
    <name type="scientific">Rhizophagus irregularis</name>
    <dbReference type="NCBI Taxonomy" id="588596"/>
    <lineage>
        <taxon>Eukaryota</taxon>
        <taxon>Fungi</taxon>
        <taxon>Fungi incertae sedis</taxon>
        <taxon>Mucoromycota</taxon>
        <taxon>Glomeromycotina</taxon>
        <taxon>Glomeromycetes</taxon>
        <taxon>Glomerales</taxon>
        <taxon>Glomeraceae</taxon>
        <taxon>Rhizophagus</taxon>
    </lineage>
</organism>
<dbReference type="EMBL" id="LLXJ01004211">
    <property type="protein sequence ID" value="PKB96048.1"/>
    <property type="molecule type" value="Genomic_DNA"/>
</dbReference>
<dbReference type="Proteomes" id="UP000232722">
    <property type="component" value="Unassembled WGS sequence"/>
</dbReference>
<dbReference type="GO" id="GO:0005576">
    <property type="term" value="C:extracellular region"/>
    <property type="evidence" value="ECO:0007669"/>
    <property type="project" value="UniProtKB-SubCell"/>
</dbReference>
<evidence type="ECO:0000256" key="3">
    <source>
        <dbReference type="ARBA" id="ARBA00022525"/>
    </source>
</evidence>